<sequence length="55" mass="6371">MIPVRNRATKGSEKGLRVCGLYFSFCSCFLINLVFICRACYRIKYTNSSLAQWLQ</sequence>
<organism evidence="2 3">
    <name type="scientific">Helianthus annuus</name>
    <name type="common">Common sunflower</name>
    <dbReference type="NCBI Taxonomy" id="4232"/>
    <lineage>
        <taxon>Eukaryota</taxon>
        <taxon>Viridiplantae</taxon>
        <taxon>Streptophyta</taxon>
        <taxon>Embryophyta</taxon>
        <taxon>Tracheophyta</taxon>
        <taxon>Spermatophyta</taxon>
        <taxon>Magnoliopsida</taxon>
        <taxon>eudicotyledons</taxon>
        <taxon>Gunneridae</taxon>
        <taxon>Pentapetalae</taxon>
        <taxon>asterids</taxon>
        <taxon>campanulids</taxon>
        <taxon>Asterales</taxon>
        <taxon>Asteraceae</taxon>
        <taxon>Asteroideae</taxon>
        <taxon>Heliantheae alliance</taxon>
        <taxon>Heliantheae</taxon>
        <taxon>Helianthus</taxon>
    </lineage>
</organism>
<dbReference type="AlphaFoldDB" id="A0A9K3ID38"/>
<dbReference type="Proteomes" id="UP000215914">
    <property type="component" value="Unassembled WGS sequence"/>
</dbReference>
<proteinExistence type="predicted"/>
<evidence type="ECO:0000313" key="3">
    <source>
        <dbReference type="Proteomes" id="UP000215914"/>
    </source>
</evidence>
<accession>A0A9K3ID38</accession>
<evidence type="ECO:0000313" key="2">
    <source>
        <dbReference type="EMBL" id="KAF5794643.1"/>
    </source>
</evidence>
<name>A0A9K3ID38_HELAN</name>
<reference evidence="2" key="2">
    <citation type="submission" date="2020-06" db="EMBL/GenBank/DDBJ databases">
        <title>Helianthus annuus Genome sequencing and assembly Release 2.</title>
        <authorList>
            <person name="Gouzy J."/>
            <person name="Langlade N."/>
            <person name="Munos S."/>
        </authorList>
    </citation>
    <scope>NUCLEOTIDE SEQUENCE</scope>
    <source>
        <tissue evidence="2">Leaves</tissue>
    </source>
</reference>
<keyword evidence="1" id="KW-1133">Transmembrane helix</keyword>
<dbReference type="Gramene" id="mRNA:HanXRQr2_Chr08g0330451">
    <property type="protein sequence ID" value="CDS:HanXRQr2_Chr08g0330451.1"/>
    <property type="gene ID" value="HanXRQr2_Chr08g0330451"/>
</dbReference>
<evidence type="ECO:0000256" key="1">
    <source>
        <dbReference type="SAM" id="Phobius"/>
    </source>
</evidence>
<protein>
    <submittedName>
        <fullName evidence="2">Uncharacterized protein</fullName>
    </submittedName>
</protein>
<gene>
    <name evidence="2" type="ORF">HanXRQr2_Chr08g0330451</name>
</gene>
<keyword evidence="1" id="KW-0472">Membrane</keyword>
<reference evidence="2" key="1">
    <citation type="journal article" date="2017" name="Nature">
        <title>The sunflower genome provides insights into oil metabolism, flowering and Asterid evolution.</title>
        <authorList>
            <person name="Badouin H."/>
            <person name="Gouzy J."/>
            <person name="Grassa C.J."/>
            <person name="Murat F."/>
            <person name="Staton S.E."/>
            <person name="Cottret L."/>
            <person name="Lelandais-Briere C."/>
            <person name="Owens G.L."/>
            <person name="Carrere S."/>
            <person name="Mayjonade B."/>
            <person name="Legrand L."/>
            <person name="Gill N."/>
            <person name="Kane N.C."/>
            <person name="Bowers J.E."/>
            <person name="Hubner S."/>
            <person name="Bellec A."/>
            <person name="Berard A."/>
            <person name="Berges H."/>
            <person name="Blanchet N."/>
            <person name="Boniface M.C."/>
            <person name="Brunel D."/>
            <person name="Catrice O."/>
            <person name="Chaidir N."/>
            <person name="Claudel C."/>
            <person name="Donnadieu C."/>
            <person name="Faraut T."/>
            <person name="Fievet G."/>
            <person name="Helmstetter N."/>
            <person name="King M."/>
            <person name="Knapp S.J."/>
            <person name="Lai Z."/>
            <person name="Le Paslier M.C."/>
            <person name="Lippi Y."/>
            <person name="Lorenzon L."/>
            <person name="Mandel J.R."/>
            <person name="Marage G."/>
            <person name="Marchand G."/>
            <person name="Marquand E."/>
            <person name="Bret-Mestries E."/>
            <person name="Morien E."/>
            <person name="Nambeesan S."/>
            <person name="Nguyen T."/>
            <person name="Pegot-Espagnet P."/>
            <person name="Pouilly N."/>
            <person name="Raftis F."/>
            <person name="Sallet E."/>
            <person name="Schiex T."/>
            <person name="Thomas J."/>
            <person name="Vandecasteele C."/>
            <person name="Vares D."/>
            <person name="Vear F."/>
            <person name="Vautrin S."/>
            <person name="Crespi M."/>
            <person name="Mangin B."/>
            <person name="Burke J.M."/>
            <person name="Salse J."/>
            <person name="Munos S."/>
            <person name="Vincourt P."/>
            <person name="Rieseberg L.H."/>
            <person name="Langlade N.B."/>
        </authorList>
    </citation>
    <scope>NUCLEOTIDE SEQUENCE</scope>
    <source>
        <tissue evidence="2">Leaves</tissue>
    </source>
</reference>
<feature type="transmembrane region" description="Helical" evidence="1">
    <location>
        <begin position="20"/>
        <end position="41"/>
    </location>
</feature>
<dbReference type="PROSITE" id="PS51257">
    <property type="entry name" value="PROKAR_LIPOPROTEIN"/>
    <property type="match status" value="1"/>
</dbReference>
<comment type="caution">
    <text evidence="2">The sequence shown here is derived from an EMBL/GenBank/DDBJ whole genome shotgun (WGS) entry which is preliminary data.</text>
</comment>
<keyword evidence="3" id="KW-1185">Reference proteome</keyword>
<dbReference type="EMBL" id="MNCJ02000323">
    <property type="protein sequence ID" value="KAF5794643.1"/>
    <property type="molecule type" value="Genomic_DNA"/>
</dbReference>
<keyword evidence="1" id="KW-0812">Transmembrane</keyword>